<dbReference type="Gene3D" id="3.80.10.10">
    <property type="entry name" value="Ribonuclease Inhibitor"/>
    <property type="match status" value="1"/>
</dbReference>
<dbReference type="AlphaFoldDB" id="A0A8H5CK95"/>
<sequence length="523" mass="59190">MDPSIFQVLSADVLSLIIAEIARNTNGKGPLCEMRLVSKAMSTLIEPKVFSTTKINFSRLHTPGQLRAIVAGDCPNNRWTTSLLIEYLVPAKSSSTSVGDDPGVRRSARRRELEGTMVVCQNELLIPAIRALRRVSSVCLNMQMGRPNDDVLRALSQLPQLISARVDFDWDWGHDDIPAIDQITNLRSLELDIPSSRQITIQKVAKTIASSPSLESLALRGFALRPGEDEDEELVLNRGIEYPPPPWYSESLDIVQILPSTVQRPMLKKLKIYDRNLKLSASCFPYFNALTELHVEEPQAAKYDIEPSFWKALSRERIELKSLRIYPLVPAAIAYLTSYTGLETLEIDTGRFDQETEKMCLKEEQTMARRLYRDVLPRHQATLQDLRMDYVSVMPWALEGEFFDYVLQCRNLRKLGLPVHYIGGSGFADIGVSTFITQILSHLLHLKHLYIGMLKDDREDWDWVPGYAEKVDESLRVNFAENVCEADITSIPVVDSFGVTIGGTWSVALDPILRRLCRIEKAR</sequence>
<dbReference type="EMBL" id="JAACJK010000001">
    <property type="protein sequence ID" value="KAF5342217.1"/>
    <property type="molecule type" value="Genomic_DNA"/>
</dbReference>
<dbReference type="OrthoDB" id="3541472at2759"/>
<evidence type="ECO:0008006" key="3">
    <source>
        <dbReference type="Google" id="ProtNLM"/>
    </source>
</evidence>
<comment type="caution">
    <text evidence="1">The sequence shown here is derived from an EMBL/GenBank/DDBJ whole genome shotgun (WGS) entry which is preliminary data.</text>
</comment>
<reference evidence="1 2" key="1">
    <citation type="journal article" date="2020" name="ISME J.">
        <title>Uncovering the hidden diversity of litter-decomposition mechanisms in mushroom-forming fungi.</title>
        <authorList>
            <person name="Floudas D."/>
            <person name="Bentzer J."/>
            <person name="Ahren D."/>
            <person name="Johansson T."/>
            <person name="Persson P."/>
            <person name="Tunlid A."/>
        </authorList>
    </citation>
    <scope>NUCLEOTIDE SEQUENCE [LARGE SCALE GENOMIC DNA]</scope>
    <source>
        <strain evidence="1 2">CBS 175.51</strain>
    </source>
</reference>
<dbReference type="SUPFAM" id="SSF52047">
    <property type="entry name" value="RNI-like"/>
    <property type="match status" value="1"/>
</dbReference>
<name>A0A8H5CK95_9AGAR</name>
<protein>
    <recommendedName>
        <fullName evidence="3">F-box domain-containing protein</fullName>
    </recommendedName>
</protein>
<keyword evidence="2" id="KW-1185">Reference proteome</keyword>
<accession>A0A8H5CK95</accession>
<dbReference type="Proteomes" id="UP000541558">
    <property type="component" value="Unassembled WGS sequence"/>
</dbReference>
<dbReference type="InterPro" id="IPR032675">
    <property type="entry name" value="LRR_dom_sf"/>
</dbReference>
<proteinExistence type="predicted"/>
<evidence type="ECO:0000313" key="1">
    <source>
        <dbReference type="EMBL" id="KAF5342217.1"/>
    </source>
</evidence>
<gene>
    <name evidence="1" type="ORF">D9611_001326</name>
</gene>
<evidence type="ECO:0000313" key="2">
    <source>
        <dbReference type="Proteomes" id="UP000541558"/>
    </source>
</evidence>
<organism evidence="1 2">
    <name type="scientific">Ephemerocybe angulata</name>
    <dbReference type="NCBI Taxonomy" id="980116"/>
    <lineage>
        <taxon>Eukaryota</taxon>
        <taxon>Fungi</taxon>
        <taxon>Dikarya</taxon>
        <taxon>Basidiomycota</taxon>
        <taxon>Agaricomycotina</taxon>
        <taxon>Agaricomycetes</taxon>
        <taxon>Agaricomycetidae</taxon>
        <taxon>Agaricales</taxon>
        <taxon>Agaricineae</taxon>
        <taxon>Psathyrellaceae</taxon>
        <taxon>Ephemerocybe</taxon>
    </lineage>
</organism>